<keyword evidence="3" id="KW-1185">Reference proteome</keyword>
<evidence type="ECO:0000256" key="1">
    <source>
        <dbReference type="SAM" id="Phobius"/>
    </source>
</evidence>
<sequence>MLIDNFFVYAIVVYIISILVGFLLRVFYKTISKKDYHIRLMNVLILTFFMPIYAYRDIMKHRTEIIKEINSNANMNEDRKRKMRKMLNSKFQVMFRVILISILNFRDILDSNIEGLNSFKDEKGKEARLFTIRIEISRSHGKQLYRDIFVDKYA</sequence>
<dbReference type="RefSeq" id="WP_035346727.1">
    <property type="nucleotide sequence ID" value="NZ_BAUU01000036.1"/>
</dbReference>
<accession>W4QKM4</accession>
<evidence type="ECO:0000313" key="2">
    <source>
        <dbReference type="EMBL" id="GAE32432.1"/>
    </source>
</evidence>
<keyword evidence="1" id="KW-1133">Transmembrane helix</keyword>
<gene>
    <name evidence="2" type="ORF">JCM9152_3967</name>
</gene>
<dbReference type="Proteomes" id="UP000018895">
    <property type="component" value="Unassembled WGS sequence"/>
</dbReference>
<proteinExistence type="predicted"/>
<evidence type="ECO:0000313" key="3">
    <source>
        <dbReference type="Proteomes" id="UP000018895"/>
    </source>
</evidence>
<dbReference type="STRING" id="1236971.JCM9152_3967"/>
<feature type="transmembrane region" description="Helical" evidence="1">
    <location>
        <begin position="6"/>
        <end position="24"/>
    </location>
</feature>
<protein>
    <submittedName>
        <fullName evidence="2">Uncharacterized protein</fullName>
    </submittedName>
</protein>
<keyword evidence="1" id="KW-0812">Transmembrane</keyword>
<dbReference type="AlphaFoldDB" id="W4QKM4"/>
<dbReference type="EMBL" id="BAUU01000036">
    <property type="protein sequence ID" value="GAE32432.1"/>
    <property type="molecule type" value="Genomic_DNA"/>
</dbReference>
<name>W4QKM4_9BACI</name>
<keyword evidence="1" id="KW-0472">Membrane</keyword>
<comment type="caution">
    <text evidence="2">The sequence shown here is derived from an EMBL/GenBank/DDBJ whole genome shotgun (WGS) entry which is preliminary data.</text>
</comment>
<feature type="transmembrane region" description="Helical" evidence="1">
    <location>
        <begin position="36"/>
        <end position="55"/>
    </location>
</feature>
<organism evidence="2 3">
    <name type="scientific">Halalkalibacter hemicellulosilyticusJCM 9152</name>
    <dbReference type="NCBI Taxonomy" id="1236971"/>
    <lineage>
        <taxon>Bacteria</taxon>
        <taxon>Bacillati</taxon>
        <taxon>Bacillota</taxon>
        <taxon>Bacilli</taxon>
        <taxon>Bacillales</taxon>
        <taxon>Bacillaceae</taxon>
        <taxon>Halalkalibacter</taxon>
    </lineage>
</organism>
<reference evidence="2" key="1">
    <citation type="journal article" date="2014" name="Genome Announc.">
        <title>Draft Genome Sequences of Three Alkaliphilic Bacillus Strains, Bacillus wakoensis JCM 9140T, Bacillus akibai JCM 9157T, and Bacillus hemicellulosilyticus JCM 9152T.</title>
        <authorList>
            <person name="Yuki M."/>
            <person name="Oshima K."/>
            <person name="Suda W."/>
            <person name="Oshida Y."/>
            <person name="Kitamura K."/>
            <person name="Iida T."/>
            <person name="Hattori M."/>
            <person name="Ohkuma M."/>
        </authorList>
    </citation>
    <scope>NUCLEOTIDE SEQUENCE [LARGE SCALE GENOMIC DNA]</scope>
    <source>
        <strain evidence="2">JCM 9152</strain>
    </source>
</reference>